<sequence>QEFHELELLDEITALRFEGNLWSDISGLTRNDIILSYRSYRGMSYIPCKLHSALKWNQYNPWLDPDPLATLDISDYSADVVKEKLSVPQHIQKWTRRPNDSDVLPPTKKQRSTIVSQDIDSIPLAGIVWENNSCAYDSVFTILYSIWMADSEHWNRAFNNINEDWLGLIGNLFLRCKAGAMTL</sequence>
<proteinExistence type="predicted"/>
<organism evidence="1 2">
    <name type="scientific">Armillaria gallica</name>
    <name type="common">Bulbous honey fungus</name>
    <name type="synonym">Armillaria bulbosa</name>
    <dbReference type="NCBI Taxonomy" id="47427"/>
    <lineage>
        <taxon>Eukaryota</taxon>
        <taxon>Fungi</taxon>
        <taxon>Dikarya</taxon>
        <taxon>Basidiomycota</taxon>
        <taxon>Agaricomycotina</taxon>
        <taxon>Agaricomycetes</taxon>
        <taxon>Agaricomycetidae</taxon>
        <taxon>Agaricales</taxon>
        <taxon>Marasmiineae</taxon>
        <taxon>Physalacriaceae</taxon>
        <taxon>Armillaria</taxon>
    </lineage>
</organism>
<gene>
    <name evidence="1" type="ORF">ARMGADRAFT_897759</name>
</gene>
<name>A0A2H3D2R2_ARMGA</name>
<feature type="non-terminal residue" evidence="1">
    <location>
        <position position="1"/>
    </location>
</feature>
<evidence type="ECO:0000313" key="1">
    <source>
        <dbReference type="EMBL" id="PBK85068.1"/>
    </source>
</evidence>
<dbReference type="AlphaFoldDB" id="A0A2H3D2R2"/>
<dbReference type="OMA" id="NNINEDW"/>
<dbReference type="EMBL" id="KZ293693">
    <property type="protein sequence ID" value="PBK85068.1"/>
    <property type="molecule type" value="Genomic_DNA"/>
</dbReference>
<feature type="non-terminal residue" evidence="1">
    <location>
        <position position="183"/>
    </location>
</feature>
<dbReference type="InParanoid" id="A0A2H3D2R2"/>
<dbReference type="Proteomes" id="UP000217790">
    <property type="component" value="Unassembled WGS sequence"/>
</dbReference>
<protein>
    <submittedName>
        <fullName evidence="1">Uncharacterized protein</fullName>
    </submittedName>
</protein>
<accession>A0A2H3D2R2</accession>
<evidence type="ECO:0000313" key="2">
    <source>
        <dbReference type="Proteomes" id="UP000217790"/>
    </source>
</evidence>
<keyword evidence="2" id="KW-1185">Reference proteome</keyword>
<dbReference type="OrthoDB" id="3247165at2759"/>
<reference evidence="2" key="1">
    <citation type="journal article" date="2017" name="Nat. Ecol. Evol.">
        <title>Genome expansion and lineage-specific genetic innovations in the forest pathogenic fungi Armillaria.</title>
        <authorList>
            <person name="Sipos G."/>
            <person name="Prasanna A.N."/>
            <person name="Walter M.C."/>
            <person name="O'Connor E."/>
            <person name="Balint B."/>
            <person name="Krizsan K."/>
            <person name="Kiss B."/>
            <person name="Hess J."/>
            <person name="Varga T."/>
            <person name="Slot J."/>
            <person name="Riley R."/>
            <person name="Boka B."/>
            <person name="Rigling D."/>
            <person name="Barry K."/>
            <person name="Lee J."/>
            <person name="Mihaltcheva S."/>
            <person name="LaButti K."/>
            <person name="Lipzen A."/>
            <person name="Waldron R."/>
            <person name="Moloney N.M."/>
            <person name="Sperisen C."/>
            <person name="Kredics L."/>
            <person name="Vagvoelgyi C."/>
            <person name="Patrignani A."/>
            <person name="Fitzpatrick D."/>
            <person name="Nagy I."/>
            <person name="Doyle S."/>
            <person name="Anderson J.B."/>
            <person name="Grigoriev I.V."/>
            <person name="Gueldener U."/>
            <person name="Muensterkoetter M."/>
            <person name="Nagy L.G."/>
        </authorList>
    </citation>
    <scope>NUCLEOTIDE SEQUENCE [LARGE SCALE GENOMIC DNA]</scope>
    <source>
        <strain evidence="2">Ar21-2</strain>
    </source>
</reference>